<dbReference type="RefSeq" id="XP_033591747.1">
    <property type="nucleotide sequence ID" value="XM_033735233.1"/>
</dbReference>
<gene>
    <name evidence="1" type="ORF">BDY17DRAFT_308623</name>
</gene>
<name>A0A6A6PY98_9PEZI</name>
<reference evidence="1" key="1">
    <citation type="journal article" date="2020" name="Stud. Mycol.">
        <title>101 Dothideomycetes genomes: a test case for predicting lifestyles and emergence of pathogens.</title>
        <authorList>
            <person name="Haridas S."/>
            <person name="Albert R."/>
            <person name="Binder M."/>
            <person name="Bloem J."/>
            <person name="Labutti K."/>
            <person name="Salamov A."/>
            <person name="Andreopoulos B."/>
            <person name="Baker S."/>
            <person name="Barry K."/>
            <person name="Bills G."/>
            <person name="Bluhm B."/>
            <person name="Cannon C."/>
            <person name="Castanera R."/>
            <person name="Culley D."/>
            <person name="Daum C."/>
            <person name="Ezra D."/>
            <person name="Gonzalez J."/>
            <person name="Henrissat B."/>
            <person name="Kuo A."/>
            <person name="Liang C."/>
            <person name="Lipzen A."/>
            <person name="Lutzoni F."/>
            <person name="Magnuson J."/>
            <person name="Mondo S."/>
            <person name="Nolan M."/>
            <person name="Ohm R."/>
            <person name="Pangilinan J."/>
            <person name="Park H.-J."/>
            <person name="Ramirez L."/>
            <person name="Alfaro M."/>
            <person name="Sun H."/>
            <person name="Tritt A."/>
            <person name="Yoshinaga Y."/>
            <person name="Zwiers L.-H."/>
            <person name="Turgeon B."/>
            <person name="Goodwin S."/>
            <person name="Spatafora J."/>
            <person name="Crous P."/>
            <person name="Grigoriev I."/>
        </authorList>
    </citation>
    <scope>NUCLEOTIDE SEQUENCE</scope>
    <source>
        <strain evidence="1">CBS 113389</strain>
    </source>
</reference>
<protein>
    <submittedName>
        <fullName evidence="1">Uncharacterized protein</fullName>
    </submittedName>
</protein>
<organism evidence="1 2">
    <name type="scientific">Neohortaea acidophila</name>
    <dbReference type="NCBI Taxonomy" id="245834"/>
    <lineage>
        <taxon>Eukaryota</taxon>
        <taxon>Fungi</taxon>
        <taxon>Dikarya</taxon>
        <taxon>Ascomycota</taxon>
        <taxon>Pezizomycotina</taxon>
        <taxon>Dothideomycetes</taxon>
        <taxon>Dothideomycetidae</taxon>
        <taxon>Mycosphaerellales</taxon>
        <taxon>Teratosphaeriaceae</taxon>
        <taxon>Neohortaea</taxon>
    </lineage>
</organism>
<sequence length="557" mass="60128">MSNIIPITPVIQQPPTTPVIVSATYGGADVTYQLRQKLNNTGVFEDFTFTVGNGFFGFDPNPGIVKACVVVYQLAIMNPEAPGLGPGNFKTATGKEGQSITLNFFAYLSAETPELKEPAPTMPSKQYIVSAVWYNADVTANVQAAFTSAFTPDYNTPITVSSEALGIPDPAWGTNKQFSVTYGSYVSGRWVYQAKVSLQQPMSWQLTIPSVVWSDVGISVIFATWGGKDVTAEFSSAYQNWLASDIGALTVPGNYRPWTFTASNATLGGDPNYGIPKAFVVICRVVAWPQSPSGKVNISGYRALSCREGGTIDADVNKMDWSPDPYAWPPSTIMNGYPWVFRAVYSTTDVTNALNQSLMAMAHPPSGVPPPLTTGSICTINMPQMAGGDPWPGVQKQLTMVQGFPINDGTGSWQLGAYCALQESDTWALPLAPPGITYRKVTFANKGPVIAYPQVSSLDTSWQWSPQPEPSWAIDDGQSRTVDLINDAKCQSLYTYNVNFYIAGAPSTAPTTITVSDSPTNSLTLDNYGATITAEEGEDIAFHVIEILLDIAEIFME</sequence>
<dbReference type="AlphaFoldDB" id="A0A6A6PY98"/>
<accession>A0A6A6PY98</accession>
<dbReference type="EMBL" id="MU001633">
    <property type="protein sequence ID" value="KAF2485178.1"/>
    <property type="molecule type" value="Genomic_DNA"/>
</dbReference>
<evidence type="ECO:0000313" key="1">
    <source>
        <dbReference type="EMBL" id="KAF2485178.1"/>
    </source>
</evidence>
<dbReference type="Proteomes" id="UP000799767">
    <property type="component" value="Unassembled WGS sequence"/>
</dbReference>
<proteinExistence type="predicted"/>
<keyword evidence="2" id="KW-1185">Reference proteome</keyword>
<evidence type="ECO:0000313" key="2">
    <source>
        <dbReference type="Proteomes" id="UP000799767"/>
    </source>
</evidence>
<dbReference type="GeneID" id="54476235"/>